<feature type="domain" description="Intracellular proteinase inhibitor BsuPI" evidence="1">
    <location>
        <begin position="5"/>
        <end position="107"/>
    </location>
</feature>
<dbReference type="Pfam" id="PF12690">
    <property type="entry name" value="BsuPI"/>
    <property type="match status" value="1"/>
</dbReference>
<proteinExistence type="predicted"/>
<keyword evidence="3" id="KW-1185">Reference proteome</keyword>
<sequence>MLLVKTDRRTYSYGDTVHFHLRLYNESTESRAYAFSTTQRFDIAVWNHDMLVWQWNKGRLFSQVAAMLTIQPGDSRVFSAEWDLRDMEGRRLPTGSYQIHVWMVSNEEKDSISIEVRE</sequence>
<dbReference type="Gene3D" id="2.60.40.2360">
    <property type="entry name" value="Intracellular proteinase inhibitor BsuPI"/>
    <property type="match status" value="1"/>
</dbReference>
<evidence type="ECO:0000259" key="1">
    <source>
        <dbReference type="Pfam" id="PF12690"/>
    </source>
</evidence>
<dbReference type="RefSeq" id="WP_282199417.1">
    <property type="nucleotide sequence ID" value="NZ_BOQE01000001.1"/>
</dbReference>
<dbReference type="EMBL" id="BOQE01000001">
    <property type="protein sequence ID" value="GIM46297.1"/>
    <property type="molecule type" value="Genomic_DNA"/>
</dbReference>
<name>A0AAV4LEN4_9BACL</name>
<dbReference type="AlphaFoldDB" id="A0AAV4LEN4"/>
<evidence type="ECO:0000313" key="2">
    <source>
        <dbReference type="EMBL" id="GIM46297.1"/>
    </source>
</evidence>
<comment type="caution">
    <text evidence="2">The sequence shown here is derived from an EMBL/GenBank/DDBJ whole genome shotgun (WGS) entry which is preliminary data.</text>
</comment>
<dbReference type="InterPro" id="IPR038144">
    <property type="entry name" value="IPI"/>
</dbReference>
<protein>
    <recommendedName>
        <fullName evidence="1">Intracellular proteinase inhibitor BsuPI domain-containing protein</fullName>
    </recommendedName>
</protein>
<organism evidence="2 3">
    <name type="scientific">Collibacillus ludicampi</name>
    <dbReference type="NCBI Taxonomy" id="2771369"/>
    <lineage>
        <taxon>Bacteria</taxon>
        <taxon>Bacillati</taxon>
        <taxon>Bacillota</taxon>
        <taxon>Bacilli</taxon>
        <taxon>Bacillales</taxon>
        <taxon>Alicyclobacillaceae</taxon>
        <taxon>Collibacillus</taxon>
    </lineage>
</organism>
<dbReference type="InterPro" id="IPR020481">
    <property type="entry name" value="Intracell_prot_inh_BsuPI"/>
</dbReference>
<accession>A0AAV4LEN4</accession>
<evidence type="ECO:0000313" key="3">
    <source>
        <dbReference type="Proteomes" id="UP001057291"/>
    </source>
</evidence>
<gene>
    <name evidence="2" type="ORF">DNHGIG_18460</name>
</gene>
<dbReference type="Proteomes" id="UP001057291">
    <property type="component" value="Unassembled WGS sequence"/>
</dbReference>
<reference evidence="2" key="1">
    <citation type="journal article" date="2023" name="Int. J. Syst. Evol. Microbiol.">
        <title>Collibacillus ludicampi gen. nov., sp. nov., a new soil bacterium of the family Alicyclobacillaceae.</title>
        <authorList>
            <person name="Jojima T."/>
            <person name="Ioku Y."/>
            <person name="Fukuta Y."/>
            <person name="Shirasaka N."/>
            <person name="Matsumura Y."/>
            <person name="Mori M."/>
        </authorList>
    </citation>
    <scope>NUCLEOTIDE SEQUENCE</scope>
    <source>
        <strain evidence="2">TP075</strain>
    </source>
</reference>